<organism evidence="6 7">
    <name type="scientific">Candidatus Brevifilum fermentans</name>
    <dbReference type="NCBI Taxonomy" id="1986204"/>
    <lineage>
        <taxon>Bacteria</taxon>
        <taxon>Bacillati</taxon>
        <taxon>Chloroflexota</taxon>
        <taxon>Anaerolineae</taxon>
        <taxon>Anaerolineales</taxon>
        <taxon>Anaerolineaceae</taxon>
        <taxon>Candidatus Brevifilum</taxon>
    </lineage>
</organism>
<dbReference type="GO" id="GO:0003824">
    <property type="term" value="F:catalytic activity"/>
    <property type="evidence" value="ECO:0007669"/>
    <property type="project" value="InterPro"/>
</dbReference>
<dbReference type="PANTHER" id="PTHR11228:SF7">
    <property type="entry name" value="PQQA PEPTIDE CYCLASE"/>
    <property type="match status" value="1"/>
</dbReference>
<dbReference type="EMBL" id="LT859958">
    <property type="protein sequence ID" value="SMX54164.1"/>
    <property type="molecule type" value="Genomic_DNA"/>
</dbReference>
<evidence type="ECO:0000256" key="1">
    <source>
        <dbReference type="ARBA" id="ARBA00022691"/>
    </source>
</evidence>
<dbReference type="Proteomes" id="UP000195514">
    <property type="component" value="Chromosome I"/>
</dbReference>
<dbReference type="RefSeq" id="WP_087862035.1">
    <property type="nucleotide sequence ID" value="NZ_LT859958.1"/>
</dbReference>
<dbReference type="PANTHER" id="PTHR11228">
    <property type="entry name" value="RADICAL SAM DOMAIN PROTEIN"/>
    <property type="match status" value="1"/>
</dbReference>
<dbReference type="AlphaFoldDB" id="A0A1Y6K3F8"/>
<dbReference type="InterPro" id="IPR007197">
    <property type="entry name" value="rSAM"/>
</dbReference>
<name>A0A1Y6K3F8_9CHLR</name>
<evidence type="ECO:0000313" key="6">
    <source>
        <dbReference type="EMBL" id="SMX54164.1"/>
    </source>
</evidence>
<keyword evidence="2" id="KW-0479">Metal-binding</keyword>
<keyword evidence="3" id="KW-0408">Iron</keyword>
<dbReference type="SFLD" id="SFLDG01067">
    <property type="entry name" value="SPASM/twitch_domain_containing"/>
    <property type="match status" value="1"/>
</dbReference>
<accession>A0A1Y6K3F8</accession>
<dbReference type="OrthoDB" id="9808591at2"/>
<dbReference type="SFLD" id="SFLDG01386">
    <property type="entry name" value="main_SPASM_domain-containing"/>
    <property type="match status" value="1"/>
</dbReference>
<dbReference type="Pfam" id="PF04055">
    <property type="entry name" value="Radical_SAM"/>
    <property type="match status" value="1"/>
</dbReference>
<dbReference type="InterPro" id="IPR058240">
    <property type="entry name" value="rSAM_sf"/>
</dbReference>
<reference evidence="7" key="1">
    <citation type="submission" date="2017-05" db="EMBL/GenBank/DDBJ databases">
        <authorList>
            <person name="Kirkegaard R."/>
            <person name="Mcilroy J S."/>
        </authorList>
    </citation>
    <scope>NUCLEOTIDE SEQUENCE [LARGE SCALE GENOMIC DNA]</scope>
</reference>
<evidence type="ECO:0000259" key="5">
    <source>
        <dbReference type="PROSITE" id="PS51918"/>
    </source>
</evidence>
<dbReference type="GO" id="GO:0051536">
    <property type="term" value="F:iron-sulfur cluster binding"/>
    <property type="evidence" value="ECO:0007669"/>
    <property type="project" value="UniProtKB-KW"/>
</dbReference>
<protein>
    <submittedName>
        <fullName evidence="6">Putative Radical SAM domain protein</fullName>
    </submittedName>
</protein>
<evidence type="ECO:0000256" key="2">
    <source>
        <dbReference type="ARBA" id="ARBA00022723"/>
    </source>
</evidence>
<evidence type="ECO:0000313" key="7">
    <source>
        <dbReference type="Proteomes" id="UP000195514"/>
    </source>
</evidence>
<feature type="domain" description="Radical SAM core" evidence="5">
    <location>
        <begin position="25"/>
        <end position="253"/>
    </location>
</feature>
<keyword evidence="4" id="KW-0411">Iron-sulfur</keyword>
<dbReference type="Gene3D" id="3.20.20.70">
    <property type="entry name" value="Aldolase class I"/>
    <property type="match status" value="1"/>
</dbReference>
<dbReference type="InterPro" id="IPR013785">
    <property type="entry name" value="Aldolase_TIM"/>
</dbReference>
<proteinExistence type="predicted"/>
<gene>
    <name evidence="6" type="ORF">CFX1CAM_1099</name>
</gene>
<dbReference type="GO" id="GO:0046872">
    <property type="term" value="F:metal ion binding"/>
    <property type="evidence" value="ECO:0007669"/>
    <property type="project" value="UniProtKB-KW"/>
</dbReference>
<dbReference type="PROSITE" id="PS51918">
    <property type="entry name" value="RADICAL_SAM"/>
    <property type="match status" value="1"/>
</dbReference>
<dbReference type="KEGG" id="abat:CFX1CAM_1099"/>
<keyword evidence="1" id="KW-0949">S-adenosyl-L-methionine</keyword>
<dbReference type="CDD" id="cd01335">
    <property type="entry name" value="Radical_SAM"/>
    <property type="match status" value="1"/>
</dbReference>
<dbReference type="SFLD" id="SFLDS00029">
    <property type="entry name" value="Radical_SAM"/>
    <property type="match status" value="1"/>
</dbReference>
<dbReference type="InterPro" id="IPR050377">
    <property type="entry name" value="Radical_SAM_PqqE_MftC-like"/>
</dbReference>
<evidence type="ECO:0000256" key="4">
    <source>
        <dbReference type="ARBA" id="ARBA00023014"/>
    </source>
</evidence>
<dbReference type="SUPFAM" id="SSF102114">
    <property type="entry name" value="Radical SAM enzymes"/>
    <property type="match status" value="1"/>
</dbReference>
<sequence length="373" mass="42083">MDCNAYQSIDLEEWGEAFSASLEGGRYPVSVTMELTNRCNLNCAHCYINQPANDPVARQRELTTAQVKRIIDDMVTAGVLFLTLTGGEPLLRPDFAEIYTYAREKGLLVILFTNGTLLSDEILRLLVDIRPFSIDISIYGATAPVFERVTRLPGSFARCYKAIDRVLEAGLPLTLKTELMTLNAHELEPMKAFAERLGVKFRYDGLLWPRIDGRGEFPRAVQLPLETLVAFDGQDTDRADAVIDELERLKDLKTRDTRVFSCGAGLRGFHLDSEGRMSICMMVRQPAYNLLEMPLIEAWEALGKLREMKRNTVSKCQSCTTNILCSHCPGWSLAVHHDFESVVEFTCEHGLLRSKNAINIKNHLITEVIENYE</sequence>
<keyword evidence="7" id="KW-1185">Reference proteome</keyword>
<evidence type="ECO:0000256" key="3">
    <source>
        <dbReference type="ARBA" id="ARBA00023004"/>
    </source>
</evidence>